<organism evidence="2">
    <name type="scientific">Pelagomonas calceolata</name>
    <dbReference type="NCBI Taxonomy" id="35677"/>
    <lineage>
        <taxon>Eukaryota</taxon>
        <taxon>Sar</taxon>
        <taxon>Stramenopiles</taxon>
        <taxon>Ochrophyta</taxon>
        <taxon>Pelagophyceae</taxon>
        <taxon>Pelagomonadales</taxon>
        <taxon>Pelagomonadaceae</taxon>
        <taxon>Pelagomonas</taxon>
    </lineage>
</organism>
<reference evidence="3" key="2">
    <citation type="submission" date="2021-11" db="EMBL/GenBank/DDBJ databases">
        <authorList>
            <consortium name="Genoscope - CEA"/>
            <person name="William W."/>
        </authorList>
    </citation>
    <scope>NUCLEOTIDE SEQUENCE</scope>
</reference>
<sequence>MALEPGAMMKLRRELLLLRDGTAQETEIRTNKIAQLGRALEACAARRQFRGHETAVRTVAAGLLRHAAARADDECWSGADAEFYKSYARAQFGAWKQLGACGHPGLLRGALDGWRKARESGGIENPDDLAGQGEVQFFSGDYGGAATTLGRLVEATSGEGGGPERRSVVLRVAMLYQHALDQHGQAAALIFRLAENGGVPLFSNADLLFLLARAYEDWSRTLAERRGSAEKKAEAEKHAATARATFEKLYTANLQVGAFKRRAGGAPPDANAWLHDAATWRALADKCAFAGLDLYAADLYEEGARRDADGAGRAHWYRLAKAKRRCGKHDAALGALRAAIDRAPESTQLRAVETAWSNAEANDDDEHAVTIDAFLARLPPVGNDLAIAATAVAAVARMWRQRKRTIYAREKAAQQKLQEEEEDEQSQVTLEEMMQPGERPKTADIDTVLEKGLRSALAKEQKRAEELELRVAQMEHEKEALRDADRHRAEMVEKYARLEDEAERHKRDAQRSSELVKATRENLMFLTKALKMAKGEADALRKEKVQAESRADMAETAVREAREEISRAMARSPSPGSDLDSQSVGSRVSFEPSLAQGSWDPAKTQGRDFAKGVLVLSCGVRTRDGQSLLVRFAARDGRLEARALDCSGGSAGYVVLCRIPENSNTEEQRMVCEKLAARLQVVDGSLVLGDPLPPDEDKAASKLQARIRGRNERLNPTKPPPKTQDVAASKLQSRIRGKNDRERLDREKRAREAPLKEQRRQAREAQIAKAAQREIKRLDALARRRLEQKTRNPYIATPFEERTRRAELEAGLFRPVRTSSRRREEALPSLPSLPSQAGATTTGRRRAIARYRKLGYVPPGELDATYLEQWRSALREAARGSTERLAVDVAAVRKAHRDVAPDVACCALADAEGSVAEARNRLGQLGYRRELDVVAKAIDVRAVVLAAGPQESFPTSEEEVSTTKPIARKSPDRVMQLASVDRMMHPDDKLGAEIATLMAIAAPPRRRKKENMRSFIARNIGGKVRHLGRWRSDLGRDPFAIPGEHHPVSLR</sequence>
<dbReference type="EMBL" id="CAKKNE010000005">
    <property type="protein sequence ID" value="CAH0377178.1"/>
    <property type="molecule type" value="Genomic_DNA"/>
</dbReference>
<dbReference type="Proteomes" id="UP000789595">
    <property type="component" value="Unassembled WGS sequence"/>
</dbReference>
<evidence type="ECO:0000313" key="2">
    <source>
        <dbReference type="EMBL" id="CAE0704225.1"/>
    </source>
</evidence>
<gene>
    <name evidence="2" type="ORF">PCAL00307_LOCUS19673</name>
    <name evidence="3" type="ORF">PECAL_5P17470</name>
</gene>
<accession>A0A7S4ECJ8</accession>
<dbReference type="AlphaFoldDB" id="A0A7S4ECJ8"/>
<feature type="region of interest" description="Disordered" evidence="1">
    <location>
        <begin position="819"/>
        <end position="844"/>
    </location>
</feature>
<feature type="region of interest" description="Disordered" evidence="1">
    <location>
        <begin position="564"/>
        <end position="602"/>
    </location>
</feature>
<evidence type="ECO:0000313" key="3">
    <source>
        <dbReference type="EMBL" id="CAH0377178.1"/>
    </source>
</evidence>
<protein>
    <submittedName>
        <fullName evidence="2">Uncharacterized protein</fullName>
    </submittedName>
</protein>
<feature type="region of interest" description="Disordered" evidence="1">
    <location>
        <begin position="690"/>
        <end position="762"/>
    </location>
</feature>
<dbReference type="EMBL" id="HBIW01022816">
    <property type="protein sequence ID" value="CAE0704225.1"/>
    <property type="molecule type" value="Transcribed_RNA"/>
</dbReference>
<keyword evidence="4" id="KW-1185">Reference proteome</keyword>
<dbReference type="PROSITE" id="PS50096">
    <property type="entry name" value="IQ"/>
    <property type="match status" value="1"/>
</dbReference>
<name>A0A7S4ECJ8_9STRA</name>
<dbReference type="OrthoDB" id="10692560at2759"/>
<proteinExistence type="predicted"/>
<reference evidence="2" key="1">
    <citation type="submission" date="2021-01" db="EMBL/GenBank/DDBJ databases">
        <authorList>
            <person name="Corre E."/>
            <person name="Pelletier E."/>
            <person name="Niang G."/>
            <person name="Scheremetjew M."/>
            <person name="Finn R."/>
            <person name="Kale V."/>
            <person name="Holt S."/>
            <person name="Cochrane G."/>
            <person name="Meng A."/>
            <person name="Brown T."/>
            <person name="Cohen L."/>
        </authorList>
    </citation>
    <scope>NUCLEOTIDE SEQUENCE</scope>
    <source>
        <strain evidence="2">CCMP1756</strain>
    </source>
</reference>
<evidence type="ECO:0000256" key="1">
    <source>
        <dbReference type="SAM" id="MobiDB-lite"/>
    </source>
</evidence>
<feature type="compositionally biased region" description="Basic and acidic residues" evidence="1">
    <location>
        <begin position="737"/>
        <end position="762"/>
    </location>
</feature>
<evidence type="ECO:0000313" key="4">
    <source>
        <dbReference type="Proteomes" id="UP000789595"/>
    </source>
</evidence>